<dbReference type="EMBL" id="FQUC01000001">
    <property type="protein sequence ID" value="SHE47297.1"/>
    <property type="molecule type" value="Genomic_DNA"/>
</dbReference>
<accession>A0A1M4TSL2</accession>
<dbReference type="SUPFAM" id="SSF56935">
    <property type="entry name" value="Porins"/>
    <property type="match status" value="1"/>
</dbReference>
<feature type="signal peptide" evidence="1">
    <location>
        <begin position="1"/>
        <end position="19"/>
    </location>
</feature>
<dbReference type="InterPro" id="IPR010870">
    <property type="entry name" value="Porin_O/P"/>
</dbReference>
<dbReference type="Pfam" id="PF07396">
    <property type="entry name" value="Porin_O_P"/>
    <property type="match status" value="1"/>
</dbReference>
<sequence length="383" mass="43152">MKKLLLSGTMLLSFLCAFGQKSDDSALLKKLVDKQILTQQEADQIAQEDNKQSQPASFTQKVDKVRDAFNTPYMKFGGYGMLLYKYSDVSNVKHDFEPRVVFLNMGGQLTNTIGYFVMAELVDPLLHELYLDWTPTKAFNIRAGQFKVPFSFENQISLTNLETVVYSRTISSLVSMSDDVMKLQNNKNNGGRDIGIQASGSLFPTGNHDLLQYSMGVFQGSGITTREQNNTKDFAGTLTVQPIKGLRVGAGGYFGQATYSNDGGITTSDHVRNRWGISSDYQTDRLTARAEWFKANDGGIDREGVYGSLMYYLIPKKFNAVGKVDYFNKDKNINSEVMDYTLGLNYYFFPQCRFQLNYTYSDYSNKWGAENSNVVQAQLQIVF</sequence>
<dbReference type="Gene3D" id="2.40.160.10">
    <property type="entry name" value="Porin"/>
    <property type="match status" value="1"/>
</dbReference>
<reference evidence="3" key="1">
    <citation type="submission" date="2016-11" db="EMBL/GenBank/DDBJ databases">
        <authorList>
            <person name="Varghese N."/>
            <person name="Submissions S."/>
        </authorList>
    </citation>
    <scope>NUCLEOTIDE SEQUENCE [LARGE SCALE GENOMIC DNA]</scope>
    <source>
        <strain evidence="3">DSM 27370</strain>
    </source>
</reference>
<evidence type="ECO:0000256" key="1">
    <source>
        <dbReference type="SAM" id="SignalP"/>
    </source>
</evidence>
<dbReference type="AlphaFoldDB" id="A0A1M4TSL2"/>
<dbReference type="InterPro" id="IPR023614">
    <property type="entry name" value="Porin_dom_sf"/>
</dbReference>
<dbReference type="Proteomes" id="UP000184480">
    <property type="component" value="Unassembled WGS sequence"/>
</dbReference>
<evidence type="ECO:0000313" key="3">
    <source>
        <dbReference type="Proteomes" id="UP000184480"/>
    </source>
</evidence>
<organism evidence="2 3">
    <name type="scientific">Dysgonomonas macrotermitis</name>
    <dbReference type="NCBI Taxonomy" id="1346286"/>
    <lineage>
        <taxon>Bacteria</taxon>
        <taxon>Pseudomonadati</taxon>
        <taxon>Bacteroidota</taxon>
        <taxon>Bacteroidia</taxon>
        <taxon>Bacteroidales</taxon>
        <taxon>Dysgonomonadaceae</taxon>
        <taxon>Dysgonomonas</taxon>
    </lineage>
</organism>
<keyword evidence="3" id="KW-1185">Reference proteome</keyword>
<keyword evidence="1" id="KW-0732">Signal</keyword>
<name>A0A1M4TSL2_9BACT</name>
<dbReference type="RefSeq" id="WP_062175487.1">
    <property type="nucleotide sequence ID" value="NZ_BBXL01000001.1"/>
</dbReference>
<evidence type="ECO:0000313" key="2">
    <source>
        <dbReference type="EMBL" id="SHE47297.1"/>
    </source>
</evidence>
<dbReference type="STRING" id="1346286.SAMN05444362_101404"/>
<protein>
    <submittedName>
        <fullName evidence="2">Phosphate-selective porin</fullName>
    </submittedName>
</protein>
<feature type="chain" id="PRO_5009907611" evidence="1">
    <location>
        <begin position="20"/>
        <end position="383"/>
    </location>
</feature>
<proteinExistence type="predicted"/>
<dbReference type="OrthoDB" id="9807854at2"/>
<gene>
    <name evidence="2" type="ORF">SAMN05444362_101404</name>
</gene>